<dbReference type="EMBL" id="CP109114">
    <property type="protein sequence ID" value="WSC11791.1"/>
    <property type="molecule type" value="Genomic_DNA"/>
</dbReference>
<evidence type="ECO:0008006" key="6">
    <source>
        <dbReference type="Google" id="ProtNLM"/>
    </source>
</evidence>
<name>A0A561TU63_9ACTN</name>
<dbReference type="Proteomes" id="UP000318186">
    <property type="component" value="Unassembled WGS sequence"/>
</dbReference>
<evidence type="ECO:0000313" key="5">
    <source>
        <dbReference type="Proteomes" id="UP001330827"/>
    </source>
</evidence>
<dbReference type="EMBL" id="VIWW01000003">
    <property type="protein sequence ID" value="TWF90652.1"/>
    <property type="molecule type" value="Genomic_DNA"/>
</dbReference>
<keyword evidence="1" id="KW-0732">Signal</keyword>
<proteinExistence type="predicted"/>
<protein>
    <recommendedName>
        <fullName evidence="6">Small secreted protein</fullName>
    </recommendedName>
</protein>
<evidence type="ECO:0000313" key="3">
    <source>
        <dbReference type="EMBL" id="WSC11791.1"/>
    </source>
</evidence>
<gene>
    <name evidence="2" type="ORF">FHX80_1367</name>
    <name evidence="3" type="ORF">OIE64_02175</name>
</gene>
<keyword evidence="5" id="KW-1185">Reference proteome</keyword>
<feature type="signal peptide" evidence="1">
    <location>
        <begin position="1"/>
        <end position="30"/>
    </location>
</feature>
<reference evidence="3 5" key="2">
    <citation type="submission" date="2022-10" db="EMBL/GenBank/DDBJ databases">
        <title>The complete genomes of actinobacterial strains from the NBC collection.</title>
        <authorList>
            <person name="Joergensen T.S."/>
            <person name="Alvarez Arevalo M."/>
            <person name="Sterndorff E.B."/>
            <person name="Faurdal D."/>
            <person name="Vuksanovic O."/>
            <person name="Mourched A.-S."/>
            <person name="Charusanti P."/>
            <person name="Shaw S."/>
            <person name="Blin K."/>
            <person name="Weber T."/>
        </authorList>
    </citation>
    <scope>NUCLEOTIDE SEQUENCE [LARGE SCALE GENOMIC DNA]</scope>
    <source>
        <strain evidence="3 5">NBC 01769</strain>
    </source>
</reference>
<organism evidence="2 4">
    <name type="scientific">Streptomyces brevispora</name>
    <dbReference type="NCBI Taxonomy" id="887462"/>
    <lineage>
        <taxon>Bacteria</taxon>
        <taxon>Bacillati</taxon>
        <taxon>Actinomycetota</taxon>
        <taxon>Actinomycetes</taxon>
        <taxon>Kitasatosporales</taxon>
        <taxon>Streptomycetaceae</taxon>
        <taxon>Streptomyces</taxon>
    </lineage>
</organism>
<dbReference type="AlphaFoldDB" id="A0A561TU63"/>
<evidence type="ECO:0000313" key="4">
    <source>
        <dbReference type="Proteomes" id="UP000318186"/>
    </source>
</evidence>
<feature type="chain" id="PRO_5038969331" description="Small secreted protein" evidence="1">
    <location>
        <begin position="31"/>
        <end position="187"/>
    </location>
</feature>
<dbReference type="Proteomes" id="UP001330827">
    <property type="component" value="Chromosome"/>
</dbReference>
<reference evidence="2 4" key="1">
    <citation type="submission" date="2019-06" db="EMBL/GenBank/DDBJ databases">
        <title>Sequencing the genomes of 1000 actinobacteria strains.</title>
        <authorList>
            <person name="Klenk H.-P."/>
        </authorList>
    </citation>
    <scope>NUCLEOTIDE SEQUENCE [LARGE SCALE GENOMIC DNA]</scope>
    <source>
        <strain evidence="2 4">DSM 42059</strain>
    </source>
</reference>
<sequence length="187" mass="19838">MSLSRTVQRTVLTTALLSVSVLAVPSTALAVPSRVQAVPSVAKAAPLPPACQEALLETFDKFPVVDFTVPDKVKNTMLGEVLGLSEADQAAFTEVACAAWNTWATENGKAVATDLDTRYRNAAGPVCNKFAKSSIATIKKYAPNVPAATRELEALAKKVWMHSMEKLAAEATNADCRAAYNGVKAGW</sequence>
<evidence type="ECO:0000256" key="1">
    <source>
        <dbReference type="SAM" id="SignalP"/>
    </source>
</evidence>
<dbReference type="RefSeq" id="WP_145768218.1">
    <property type="nucleotide sequence ID" value="NZ_CP109114.1"/>
</dbReference>
<dbReference type="OrthoDB" id="4200073at2"/>
<accession>A0A561TU63</accession>
<evidence type="ECO:0000313" key="2">
    <source>
        <dbReference type="EMBL" id="TWF90652.1"/>
    </source>
</evidence>